<keyword evidence="1" id="KW-0812">Transmembrane</keyword>
<feature type="transmembrane region" description="Helical" evidence="1">
    <location>
        <begin position="156"/>
        <end position="181"/>
    </location>
</feature>
<name>A0A4Y7T2S7_COPMI</name>
<feature type="domain" description="DUF6534" evidence="2">
    <location>
        <begin position="120"/>
        <end position="210"/>
    </location>
</feature>
<keyword evidence="4" id="KW-1185">Reference proteome</keyword>
<evidence type="ECO:0000259" key="2">
    <source>
        <dbReference type="Pfam" id="PF20152"/>
    </source>
</evidence>
<comment type="caution">
    <text evidence="3">The sequence shown here is derived from an EMBL/GenBank/DDBJ whole genome shotgun (WGS) entry which is preliminary data.</text>
</comment>
<evidence type="ECO:0000256" key="1">
    <source>
        <dbReference type="SAM" id="Phobius"/>
    </source>
</evidence>
<feature type="transmembrane region" description="Helical" evidence="1">
    <location>
        <begin position="116"/>
        <end position="135"/>
    </location>
</feature>
<evidence type="ECO:0000313" key="4">
    <source>
        <dbReference type="Proteomes" id="UP000298030"/>
    </source>
</evidence>
<dbReference type="EMBL" id="QPFP01000034">
    <property type="protein sequence ID" value="TEB28258.1"/>
    <property type="molecule type" value="Genomic_DNA"/>
</dbReference>
<proteinExistence type="predicted"/>
<dbReference type="PANTHER" id="PTHR40465:SF1">
    <property type="entry name" value="DUF6534 DOMAIN-CONTAINING PROTEIN"/>
    <property type="match status" value="1"/>
</dbReference>
<dbReference type="InterPro" id="IPR045339">
    <property type="entry name" value="DUF6534"/>
</dbReference>
<dbReference type="PANTHER" id="PTHR40465">
    <property type="entry name" value="CHROMOSOME 1, WHOLE GENOME SHOTGUN SEQUENCE"/>
    <property type="match status" value="1"/>
</dbReference>
<dbReference type="Pfam" id="PF20152">
    <property type="entry name" value="DUF6534"/>
    <property type="match status" value="1"/>
</dbReference>
<feature type="transmembrane region" description="Helical" evidence="1">
    <location>
        <begin position="36"/>
        <end position="59"/>
    </location>
</feature>
<keyword evidence="1" id="KW-0472">Membrane</keyword>
<accession>A0A4Y7T2S7</accession>
<feature type="transmembrane region" description="Helical" evidence="1">
    <location>
        <begin position="187"/>
        <end position="206"/>
    </location>
</feature>
<feature type="transmembrane region" description="Helical" evidence="1">
    <location>
        <begin position="71"/>
        <end position="96"/>
    </location>
</feature>
<protein>
    <recommendedName>
        <fullName evidence="2">DUF6534 domain-containing protein</fullName>
    </recommendedName>
</protein>
<reference evidence="3 4" key="1">
    <citation type="journal article" date="2019" name="Nat. Ecol. Evol.">
        <title>Megaphylogeny resolves global patterns of mushroom evolution.</title>
        <authorList>
            <person name="Varga T."/>
            <person name="Krizsan K."/>
            <person name="Foldi C."/>
            <person name="Dima B."/>
            <person name="Sanchez-Garcia M."/>
            <person name="Sanchez-Ramirez S."/>
            <person name="Szollosi G.J."/>
            <person name="Szarkandi J.G."/>
            <person name="Papp V."/>
            <person name="Albert L."/>
            <person name="Andreopoulos W."/>
            <person name="Angelini C."/>
            <person name="Antonin V."/>
            <person name="Barry K.W."/>
            <person name="Bougher N.L."/>
            <person name="Buchanan P."/>
            <person name="Buyck B."/>
            <person name="Bense V."/>
            <person name="Catcheside P."/>
            <person name="Chovatia M."/>
            <person name="Cooper J."/>
            <person name="Damon W."/>
            <person name="Desjardin D."/>
            <person name="Finy P."/>
            <person name="Geml J."/>
            <person name="Haridas S."/>
            <person name="Hughes K."/>
            <person name="Justo A."/>
            <person name="Karasinski D."/>
            <person name="Kautmanova I."/>
            <person name="Kiss B."/>
            <person name="Kocsube S."/>
            <person name="Kotiranta H."/>
            <person name="LaButti K.M."/>
            <person name="Lechner B.E."/>
            <person name="Liimatainen K."/>
            <person name="Lipzen A."/>
            <person name="Lukacs Z."/>
            <person name="Mihaltcheva S."/>
            <person name="Morgado L.N."/>
            <person name="Niskanen T."/>
            <person name="Noordeloos M.E."/>
            <person name="Ohm R.A."/>
            <person name="Ortiz-Santana B."/>
            <person name="Ovrebo C."/>
            <person name="Racz N."/>
            <person name="Riley R."/>
            <person name="Savchenko A."/>
            <person name="Shiryaev A."/>
            <person name="Soop K."/>
            <person name="Spirin V."/>
            <person name="Szebenyi C."/>
            <person name="Tomsovsky M."/>
            <person name="Tulloss R.E."/>
            <person name="Uehling J."/>
            <person name="Grigoriev I.V."/>
            <person name="Vagvolgyi C."/>
            <person name="Papp T."/>
            <person name="Martin F.M."/>
            <person name="Miettinen O."/>
            <person name="Hibbett D.S."/>
            <person name="Nagy L.G."/>
        </authorList>
    </citation>
    <scope>NUCLEOTIDE SEQUENCE [LARGE SCALE GENOMIC DNA]</scope>
    <source>
        <strain evidence="3 4">FP101781</strain>
    </source>
</reference>
<dbReference type="STRING" id="71717.A0A4Y7T2S7"/>
<evidence type="ECO:0000313" key="3">
    <source>
        <dbReference type="EMBL" id="TEB28258.1"/>
    </source>
</evidence>
<gene>
    <name evidence="3" type="ORF">FA13DRAFT_1735888</name>
</gene>
<keyword evidence="1" id="KW-1133">Transmembrane helix</keyword>
<sequence>MVLASWTLDLTHSAFLMFTIYEYFVRFFGDSAQIDFIPWALAVSVVITALQTILVHCFFAVKIFRSSGNNWFITGPILFLAVARLCSACITTVNMIRLQHFHALLDTFPRTMFTTGLSLTAAVDILITGWLCYFLSRFRAGISPMSTMMIRMVDTLTLYTLENGALTCFAAIATLVCWLVMPYNLIFMGLHFVISKLYANSLLASLNMRHQLRQIHGLDPSEGDRTGYYRNPGKGRQNHVESELLIQNSKPDHTTTKYTLDDRIHPQGPDDVHLSHLRCQRQPPLNDTVIQFRPASSYYWNVIARTAKTSDS</sequence>
<dbReference type="AlphaFoldDB" id="A0A4Y7T2S7"/>
<dbReference type="Proteomes" id="UP000298030">
    <property type="component" value="Unassembled WGS sequence"/>
</dbReference>
<organism evidence="3 4">
    <name type="scientific">Coprinellus micaceus</name>
    <name type="common">Glistening ink-cap mushroom</name>
    <name type="synonym">Coprinus micaceus</name>
    <dbReference type="NCBI Taxonomy" id="71717"/>
    <lineage>
        <taxon>Eukaryota</taxon>
        <taxon>Fungi</taxon>
        <taxon>Dikarya</taxon>
        <taxon>Basidiomycota</taxon>
        <taxon>Agaricomycotina</taxon>
        <taxon>Agaricomycetes</taxon>
        <taxon>Agaricomycetidae</taxon>
        <taxon>Agaricales</taxon>
        <taxon>Agaricineae</taxon>
        <taxon>Psathyrellaceae</taxon>
        <taxon>Coprinellus</taxon>
    </lineage>
</organism>
<dbReference type="OrthoDB" id="3206554at2759"/>